<evidence type="ECO:0000259" key="1">
    <source>
        <dbReference type="Pfam" id="PF26362"/>
    </source>
</evidence>
<evidence type="ECO:0000313" key="3">
    <source>
        <dbReference type="Proteomes" id="UP000680634"/>
    </source>
</evidence>
<dbReference type="Proteomes" id="UP000680634">
    <property type="component" value="Unassembled WGS sequence"/>
</dbReference>
<dbReference type="InterPro" id="IPR052947">
    <property type="entry name" value="T6SS_Hcp1_domain"/>
</dbReference>
<gene>
    <name evidence="2" type="ORF">JK232_07340</name>
</gene>
<dbReference type="InterPro" id="IPR058406">
    <property type="entry name" value="DUF8093"/>
</dbReference>
<dbReference type="Pfam" id="PF26362">
    <property type="entry name" value="DUF8093"/>
    <property type="match status" value="1"/>
</dbReference>
<organism evidence="2 3">
    <name type="scientific">Nissabacter archeti</name>
    <dbReference type="NCBI Taxonomy" id="1917880"/>
    <lineage>
        <taxon>Bacteria</taxon>
        <taxon>Pseudomonadati</taxon>
        <taxon>Pseudomonadota</taxon>
        <taxon>Gammaproteobacteria</taxon>
        <taxon>Enterobacterales</taxon>
        <taxon>Yersiniaceae</taxon>
        <taxon>Nissabacter</taxon>
    </lineage>
</organism>
<proteinExistence type="predicted"/>
<accession>A0ABS5JFI9</accession>
<reference evidence="3" key="1">
    <citation type="submission" date="2023-07" db="EMBL/GenBank/DDBJ databases">
        <title>Genome-inferred correspondence between phylogeny and metabolic traits in the wild Drosophila gut microbiome.</title>
        <authorList>
            <person name="Bueno E."/>
            <person name="Blow F."/>
            <person name="Douglas A.E."/>
        </authorList>
    </citation>
    <scope>NUCLEOTIDE SEQUENCE [LARGE SCALE GENOMIC DNA]</scope>
    <source>
        <strain evidence="3">JGM97</strain>
    </source>
</reference>
<keyword evidence="3" id="KW-1185">Reference proteome</keyword>
<dbReference type="EMBL" id="JAERKB010000004">
    <property type="protein sequence ID" value="MBS0968705.1"/>
    <property type="molecule type" value="Genomic_DNA"/>
</dbReference>
<comment type="caution">
    <text evidence="2">The sequence shown here is derived from an EMBL/GenBank/DDBJ whole genome shotgun (WGS) entry which is preliminary data.</text>
</comment>
<dbReference type="PANTHER" id="PTHR34319">
    <property type="entry name" value="MAJOR EXPORTED PROTEIN"/>
    <property type="match status" value="1"/>
</dbReference>
<protein>
    <recommendedName>
        <fullName evidence="1">DUF8093 domain-containing protein</fullName>
    </recommendedName>
</protein>
<feature type="domain" description="DUF8093" evidence="1">
    <location>
        <begin position="12"/>
        <end position="152"/>
    </location>
</feature>
<dbReference type="RefSeq" id="WP_212588986.1">
    <property type="nucleotide sequence ID" value="NZ_JAERKB010000004.1"/>
</dbReference>
<evidence type="ECO:0000313" key="2">
    <source>
        <dbReference type="EMBL" id="MBS0968705.1"/>
    </source>
</evidence>
<dbReference type="PANTHER" id="PTHR34319:SF7">
    <property type="entry name" value="HNH ENDONUCLEASE DOMAIN-CONTAINING PROTEIN"/>
    <property type="match status" value="1"/>
</dbReference>
<sequence>MFKLYRTWDLERELVPEDFQFIQSPDVAFRNAAIFYELDYLKYPYRVSPHEVPERKKGLVTALTLPAKRKYRSYYDGLYDDTQRNLNQGWIVGVDTDEPWDHFTNPFYFDDNGDLIYDCFMDHYCSIFEEEVRRAYEKCVHYYHRGKPAPTVKRQYGEVPRQYTQAAKTLNSKNVGRLLAVGGIYNGNIDGFRETASQLGGEAPEGFTQILNEKTVGTAIALASVAAGLGVGRIGAANRISQHGELHFLGKVEGEYSAINPGPLSERLAETFSGGIYKEIVLSENTIFFRAGFNGTALGRFFSYEKPLSIIQARIDKALLPKWPDGGTSPLDSFYQVEIPAGTKIYVGDIGYQNGFYMGGTEQVVIPAPWNIPGIKVIENGGLK</sequence>
<name>A0ABS5JFI9_9GAMM</name>